<dbReference type="InterPro" id="IPR014306">
    <property type="entry name" value="Hydroxyisourate_hydrolase"/>
</dbReference>
<dbReference type="InterPro" id="IPR000895">
    <property type="entry name" value="Transthyretin/HIU_hydrolase"/>
</dbReference>
<dbReference type="PANTHER" id="PTHR10395">
    <property type="entry name" value="URICASE AND TRANSTHYRETIN-RELATED"/>
    <property type="match status" value="1"/>
</dbReference>
<dbReference type="EC" id="3.5.2.17" evidence="7"/>
<evidence type="ECO:0000256" key="7">
    <source>
        <dbReference type="RuleBase" id="RU361270"/>
    </source>
</evidence>
<dbReference type="SUPFAM" id="SSF49472">
    <property type="entry name" value="Transthyretin (synonym: prealbumin)"/>
    <property type="match status" value="1"/>
</dbReference>
<gene>
    <name evidence="10" type="ORF">J2S64_002266</name>
</gene>
<comment type="caution">
    <text evidence="10">The sequence shown here is derived from an EMBL/GenBank/DDBJ whole genome shotgun (WGS) entry which is preliminary data.</text>
</comment>
<comment type="similarity">
    <text evidence="3 7">Belongs to the transthyretin family. 5-hydroxyisourate hydrolase subfamily.</text>
</comment>
<dbReference type="InterPro" id="IPR023416">
    <property type="entry name" value="Transthyretin/HIU_hydrolase_d"/>
</dbReference>
<dbReference type="Proteomes" id="UP001183817">
    <property type="component" value="Unassembled WGS sequence"/>
</dbReference>
<comment type="function">
    <text evidence="2">Catalyzes the hydrolysis of 5-hydroxyisourate (HIU) to 2-oxo-4-hydroxy-4-carboxy-5-ureidoimidazoline (OHCU).</text>
</comment>
<protein>
    <recommendedName>
        <fullName evidence="7">5-hydroxyisourate hydrolase</fullName>
        <shortName evidence="7">HIU hydrolase</shortName>
        <shortName evidence="7">HIUHase</shortName>
        <ecNumber evidence="7">3.5.2.17</ecNumber>
    </recommendedName>
</protein>
<dbReference type="NCBIfam" id="TIGR02962">
    <property type="entry name" value="hdxy_isourate"/>
    <property type="match status" value="1"/>
</dbReference>
<dbReference type="Gene3D" id="2.60.40.180">
    <property type="entry name" value="Transthyretin/hydroxyisourate hydrolase domain"/>
    <property type="match status" value="1"/>
</dbReference>
<keyword evidence="6 7" id="KW-0378">Hydrolase</keyword>
<evidence type="ECO:0000256" key="6">
    <source>
        <dbReference type="ARBA" id="ARBA00022801"/>
    </source>
</evidence>
<evidence type="ECO:0000256" key="1">
    <source>
        <dbReference type="ARBA" id="ARBA00001043"/>
    </source>
</evidence>
<reference evidence="10 11" key="1">
    <citation type="submission" date="2023-07" db="EMBL/GenBank/DDBJ databases">
        <title>Sequencing the genomes of 1000 actinobacteria strains.</title>
        <authorList>
            <person name="Klenk H.-P."/>
        </authorList>
    </citation>
    <scope>NUCLEOTIDE SEQUENCE [LARGE SCALE GENOMIC DNA]</scope>
    <source>
        <strain evidence="10 11">DSM 20167</strain>
    </source>
</reference>
<evidence type="ECO:0000259" key="9">
    <source>
        <dbReference type="Pfam" id="PF00576"/>
    </source>
</evidence>
<feature type="region of interest" description="Disordered" evidence="8">
    <location>
        <begin position="1"/>
        <end position="24"/>
    </location>
</feature>
<comment type="catalytic activity">
    <reaction evidence="1 7">
        <text>5-hydroxyisourate + H2O = 5-hydroxy-2-oxo-4-ureido-2,5-dihydro-1H-imidazole-5-carboxylate + H(+)</text>
        <dbReference type="Rhea" id="RHEA:23736"/>
        <dbReference type="ChEBI" id="CHEBI:15377"/>
        <dbReference type="ChEBI" id="CHEBI:15378"/>
        <dbReference type="ChEBI" id="CHEBI:18072"/>
        <dbReference type="ChEBI" id="CHEBI:58639"/>
        <dbReference type="EC" id="3.5.2.17"/>
    </reaction>
</comment>
<evidence type="ECO:0000313" key="10">
    <source>
        <dbReference type="EMBL" id="MDR7358575.1"/>
    </source>
</evidence>
<sequence length="118" mass="12355">MSANQAARSHITTHVLDTGTGRPASGVKATLEAKTASGWQEIGSGVTDADGRIESLGPTKVEAGHHRIAFGTGDYFGKTGTETFFPAVSIDFVVGDTAAHYHVPLLISPFAYSTYRGS</sequence>
<keyword evidence="5 7" id="KW-0659">Purine metabolism</keyword>
<feature type="compositionally biased region" description="Polar residues" evidence="8">
    <location>
        <begin position="1"/>
        <end position="12"/>
    </location>
</feature>
<evidence type="ECO:0000256" key="4">
    <source>
        <dbReference type="ARBA" id="ARBA00011881"/>
    </source>
</evidence>
<dbReference type="PANTHER" id="PTHR10395:SF7">
    <property type="entry name" value="5-HYDROXYISOURATE HYDROLASE"/>
    <property type="match status" value="1"/>
</dbReference>
<dbReference type="InterPro" id="IPR036817">
    <property type="entry name" value="Transthyretin/HIU_hydrolase_sf"/>
</dbReference>
<evidence type="ECO:0000256" key="2">
    <source>
        <dbReference type="ARBA" id="ARBA00002704"/>
    </source>
</evidence>
<comment type="subunit">
    <text evidence="4 7">Homotetramer.</text>
</comment>
<proteinExistence type="inferred from homology"/>
<dbReference type="PRINTS" id="PR00189">
    <property type="entry name" value="TRNSTHYRETIN"/>
</dbReference>
<evidence type="ECO:0000256" key="8">
    <source>
        <dbReference type="SAM" id="MobiDB-lite"/>
    </source>
</evidence>
<evidence type="ECO:0000256" key="5">
    <source>
        <dbReference type="ARBA" id="ARBA00022631"/>
    </source>
</evidence>
<feature type="domain" description="Transthyretin/hydroxyisourate hydrolase" evidence="9">
    <location>
        <begin position="11"/>
        <end position="117"/>
    </location>
</feature>
<dbReference type="CDD" id="cd05822">
    <property type="entry name" value="TLP_HIUase"/>
    <property type="match status" value="1"/>
</dbReference>
<organism evidence="10 11">
    <name type="scientific">Paeniglutamicibacter sulfureus</name>
    <dbReference type="NCBI Taxonomy" id="43666"/>
    <lineage>
        <taxon>Bacteria</taxon>
        <taxon>Bacillati</taxon>
        <taxon>Actinomycetota</taxon>
        <taxon>Actinomycetes</taxon>
        <taxon>Micrococcales</taxon>
        <taxon>Micrococcaceae</taxon>
        <taxon>Paeniglutamicibacter</taxon>
    </lineage>
</organism>
<dbReference type="GO" id="GO:0033971">
    <property type="term" value="F:hydroxyisourate hydrolase activity"/>
    <property type="evidence" value="ECO:0007669"/>
    <property type="project" value="UniProtKB-EC"/>
</dbReference>
<dbReference type="RefSeq" id="WP_264271572.1">
    <property type="nucleotide sequence ID" value="NZ_BAAAWO010000001.1"/>
</dbReference>
<accession>A0ABU2BIY8</accession>
<name>A0ABU2BIY8_9MICC</name>
<evidence type="ECO:0000256" key="3">
    <source>
        <dbReference type="ARBA" id="ARBA00009850"/>
    </source>
</evidence>
<keyword evidence="11" id="KW-1185">Reference proteome</keyword>
<dbReference type="Pfam" id="PF00576">
    <property type="entry name" value="Transthyretin"/>
    <property type="match status" value="1"/>
</dbReference>
<dbReference type="EMBL" id="JAVDYI010000001">
    <property type="protein sequence ID" value="MDR7358575.1"/>
    <property type="molecule type" value="Genomic_DNA"/>
</dbReference>
<evidence type="ECO:0000313" key="11">
    <source>
        <dbReference type="Proteomes" id="UP001183817"/>
    </source>
</evidence>